<evidence type="ECO:0000256" key="5">
    <source>
        <dbReference type="ARBA" id="ARBA00023167"/>
    </source>
</evidence>
<reference evidence="7 8" key="1">
    <citation type="submission" date="2023-07" db="EMBL/GenBank/DDBJ databases">
        <title>Sequencing the genomes of 1000 actinobacteria strains.</title>
        <authorList>
            <person name="Klenk H.-P."/>
        </authorList>
    </citation>
    <scope>NUCLEOTIDE SEQUENCE [LARGE SCALE GENOMIC DNA]</scope>
    <source>
        <strain evidence="7 8">DSM 14785</strain>
    </source>
</reference>
<comment type="caution">
    <text evidence="7">The sequence shown here is derived from an EMBL/GenBank/DDBJ whole genome shotgun (WGS) entry which is preliminary data.</text>
</comment>
<dbReference type="GO" id="GO:0008782">
    <property type="term" value="F:adenosylhomocysteine nucleosidase activity"/>
    <property type="evidence" value="ECO:0007669"/>
    <property type="project" value="UniProtKB-EC"/>
</dbReference>
<dbReference type="RefSeq" id="WP_046530412.1">
    <property type="nucleotide sequence ID" value="NZ_CP194061.1"/>
</dbReference>
<evidence type="ECO:0000313" key="8">
    <source>
        <dbReference type="Proteomes" id="UP001240250"/>
    </source>
</evidence>
<dbReference type="PANTHER" id="PTHR46832">
    <property type="entry name" value="5'-METHYLTHIOADENOSINE/S-ADENOSYLHOMOCYSTEINE NUCLEOSIDASE"/>
    <property type="match status" value="1"/>
</dbReference>
<evidence type="ECO:0000259" key="6">
    <source>
        <dbReference type="Pfam" id="PF01048"/>
    </source>
</evidence>
<keyword evidence="7" id="KW-0326">Glycosidase</keyword>
<evidence type="ECO:0000256" key="1">
    <source>
        <dbReference type="ARBA" id="ARBA00004945"/>
    </source>
</evidence>
<keyword evidence="8" id="KW-1185">Reference proteome</keyword>
<accession>A0ABU0GHA7</accession>
<protein>
    <recommendedName>
        <fullName evidence="2">adenosylhomocysteine nucleosidase</fullName>
        <ecNumber evidence="2">3.2.2.9</ecNumber>
    </recommendedName>
</protein>
<dbReference type="PANTHER" id="PTHR46832:SF1">
    <property type="entry name" value="5'-METHYLTHIOADENOSINE_S-ADENOSYLHOMOCYSTEINE NUCLEOSIDASE"/>
    <property type="match status" value="1"/>
</dbReference>
<sequence>MSTDLSAAPGVRVDAVVVTAMGVEASPFLDRATAVGDEVDVAGAARRVLDLGGPRVLLVTCGIGLVNAATAAALALHGSGARAVLSAGSAGGMGLDVRVGDVVVGADTVYGAADARVFGYELGQVPRMPARYDADPALLAAVAGVDAGGLTVRTGTILSSDVFVDAERVVGMREAFPGALACDMESAALAHTAHLAGVPFVSVRGISDLCGPIAGVDFSAHVDDAAERSATIVLGLLDGVLADA</sequence>
<dbReference type="InterPro" id="IPR035994">
    <property type="entry name" value="Nucleoside_phosphorylase_sf"/>
</dbReference>
<dbReference type="CDD" id="cd09008">
    <property type="entry name" value="MTAN"/>
    <property type="match status" value="1"/>
</dbReference>
<name>A0ABU0GHA7_9CELL</name>
<dbReference type="InterPro" id="IPR000845">
    <property type="entry name" value="Nucleoside_phosphorylase_d"/>
</dbReference>
<dbReference type="Proteomes" id="UP001240250">
    <property type="component" value="Unassembled WGS sequence"/>
</dbReference>
<gene>
    <name evidence="7" type="ORF">JO380_000396</name>
</gene>
<dbReference type="Gene3D" id="3.40.50.1580">
    <property type="entry name" value="Nucleoside phosphorylase domain"/>
    <property type="match status" value="1"/>
</dbReference>
<evidence type="ECO:0000256" key="3">
    <source>
        <dbReference type="ARBA" id="ARBA00022605"/>
    </source>
</evidence>
<evidence type="ECO:0000313" key="7">
    <source>
        <dbReference type="EMBL" id="MDQ0424015.1"/>
    </source>
</evidence>
<comment type="pathway">
    <text evidence="1">Amino-acid biosynthesis; L-methionine biosynthesis via salvage pathway; S-methyl-5-thio-alpha-D-ribose 1-phosphate from S-methyl-5'-thioadenosine (hydrolase route): step 1/2.</text>
</comment>
<proteinExistence type="predicted"/>
<keyword evidence="4 7" id="KW-0378">Hydrolase</keyword>
<keyword evidence="5" id="KW-0486">Methionine biosynthesis</keyword>
<dbReference type="EC" id="3.2.2.9" evidence="2"/>
<evidence type="ECO:0000256" key="4">
    <source>
        <dbReference type="ARBA" id="ARBA00022801"/>
    </source>
</evidence>
<dbReference type="Pfam" id="PF01048">
    <property type="entry name" value="PNP_UDP_1"/>
    <property type="match status" value="1"/>
</dbReference>
<keyword evidence="3" id="KW-0028">Amino-acid biosynthesis</keyword>
<organism evidence="7 8">
    <name type="scientific">Cellulomonas iranensis</name>
    <dbReference type="NCBI Taxonomy" id="76862"/>
    <lineage>
        <taxon>Bacteria</taxon>
        <taxon>Bacillati</taxon>
        <taxon>Actinomycetota</taxon>
        <taxon>Actinomycetes</taxon>
        <taxon>Micrococcales</taxon>
        <taxon>Cellulomonadaceae</taxon>
        <taxon>Cellulomonas</taxon>
    </lineage>
</organism>
<feature type="domain" description="Nucleoside phosphorylase" evidence="6">
    <location>
        <begin position="15"/>
        <end position="237"/>
    </location>
</feature>
<dbReference type="InterPro" id="IPR010049">
    <property type="entry name" value="MTA_SAH_Nsdase"/>
</dbReference>
<dbReference type="EMBL" id="JAUSVM010000001">
    <property type="protein sequence ID" value="MDQ0424015.1"/>
    <property type="molecule type" value="Genomic_DNA"/>
</dbReference>
<dbReference type="SUPFAM" id="SSF53167">
    <property type="entry name" value="Purine and uridine phosphorylases"/>
    <property type="match status" value="1"/>
</dbReference>
<evidence type="ECO:0000256" key="2">
    <source>
        <dbReference type="ARBA" id="ARBA00011974"/>
    </source>
</evidence>
<dbReference type="NCBIfam" id="TIGR01704">
    <property type="entry name" value="MTA_SAH-Nsdase"/>
    <property type="match status" value="1"/>
</dbReference>